<evidence type="ECO:0000256" key="1">
    <source>
        <dbReference type="SAM" id="MobiDB-lite"/>
    </source>
</evidence>
<evidence type="ECO:0000313" key="3">
    <source>
        <dbReference type="EMBL" id="GAG53366.1"/>
    </source>
</evidence>
<gene>
    <name evidence="3" type="ORF">S01H1_76234</name>
</gene>
<sequence>MIKKELTPVDLSNVTIDDSFWTPRMKINRERTVPYEYKTYQETGQIDSLKLDWEPPTVLEPRHFWYGGVYQWIEAVSYSLTKHPDAQLDSLIKGLVKLIVKRQEPDGYMPPSYKDAGSEKHLRTSLNSIRGG</sequence>
<dbReference type="Pfam" id="PF07944">
    <property type="entry name" value="Beta-AFase-like_GH127_cat"/>
    <property type="match status" value="1"/>
</dbReference>
<proteinExistence type="predicted"/>
<feature type="non-terminal residue" evidence="3">
    <location>
        <position position="132"/>
    </location>
</feature>
<reference evidence="3" key="1">
    <citation type="journal article" date="2014" name="Front. Microbiol.">
        <title>High frequency of phylogenetically diverse reductive dehalogenase-homologous genes in deep subseafloor sedimentary metagenomes.</title>
        <authorList>
            <person name="Kawai M."/>
            <person name="Futagami T."/>
            <person name="Toyoda A."/>
            <person name="Takaki Y."/>
            <person name="Nishi S."/>
            <person name="Hori S."/>
            <person name="Arai W."/>
            <person name="Tsubouchi T."/>
            <person name="Morono Y."/>
            <person name="Uchiyama I."/>
            <person name="Ito T."/>
            <person name="Fujiyama A."/>
            <person name="Inagaki F."/>
            <person name="Takami H."/>
        </authorList>
    </citation>
    <scope>NUCLEOTIDE SEQUENCE</scope>
    <source>
        <strain evidence="3">Expedition CK06-06</strain>
    </source>
</reference>
<feature type="domain" description="Non-reducing end beta-L-arabinofuranosidase-like GH127 catalytic" evidence="2">
    <location>
        <begin position="13"/>
        <end position="114"/>
    </location>
</feature>
<dbReference type="EMBL" id="BARS01051146">
    <property type="protein sequence ID" value="GAG53366.1"/>
    <property type="molecule type" value="Genomic_DNA"/>
</dbReference>
<organism evidence="3">
    <name type="scientific">marine sediment metagenome</name>
    <dbReference type="NCBI Taxonomy" id="412755"/>
    <lineage>
        <taxon>unclassified sequences</taxon>
        <taxon>metagenomes</taxon>
        <taxon>ecological metagenomes</taxon>
    </lineage>
</organism>
<dbReference type="PANTHER" id="PTHR43465">
    <property type="entry name" value="DUF1680 DOMAIN PROTEIN (AFU_ORTHOLOGUE AFUA_1G08910)"/>
    <property type="match status" value="1"/>
</dbReference>
<dbReference type="InterPro" id="IPR049174">
    <property type="entry name" value="Beta-AFase-like"/>
</dbReference>
<evidence type="ECO:0000259" key="2">
    <source>
        <dbReference type="Pfam" id="PF07944"/>
    </source>
</evidence>
<dbReference type="InterPro" id="IPR012878">
    <property type="entry name" value="Beta-AFase-like_GH127_cat"/>
</dbReference>
<accession>X0ZZC1</accession>
<comment type="caution">
    <text evidence="3">The sequence shown here is derived from an EMBL/GenBank/DDBJ whole genome shotgun (WGS) entry which is preliminary data.</text>
</comment>
<protein>
    <recommendedName>
        <fullName evidence="2">Non-reducing end beta-L-arabinofuranosidase-like GH127 catalytic domain-containing protein</fullName>
    </recommendedName>
</protein>
<feature type="region of interest" description="Disordered" evidence="1">
    <location>
        <begin position="105"/>
        <end position="132"/>
    </location>
</feature>
<name>X0ZZC1_9ZZZZ</name>
<dbReference type="PANTHER" id="PTHR43465:SF2">
    <property type="entry name" value="DUF1680 DOMAIN PROTEIN (AFU_ORTHOLOGUE AFUA_1G08910)"/>
    <property type="match status" value="1"/>
</dbReference>
<dbReference type="AlphaFoldDB" id="X0ZZC1"/>